<evidence type="ECO:0000256" key="8">
    <source>
        <dbReference type="PIRSR" id="PIRSR601834-1"/>
    </source>
</evidence>
<name>A0A4S9JQ19_AURPU</name>
<dbReference type="InterPro" id="IPR001433">
    <property type="entry name" value="OxRdtase_FAD/NAD-bd"/>
</dbReference>
<keyword evidence="7" id="KW-0472">Membrane</keyword>
<dbReference type="CDD" id="cd06183">
    <property type="entry name" value="cyt_b5_reduct_like"/>
    <property type="match status" value="1"/>
</dbReference>
<dbReference type="PANTHER" id="PTHR19370">
    <property type="entry name" value="NADH-CYTOCHROME B5 REDUCTASE"/>
    <property type="match status" value="1"/>
</dbReference>
<proteinExistence type="inferred from homology"/>
<dbReference type="GO" id="GO:0016020">
    <property type="term" value="C:membrane"/>
    <property type="evidence" value="ECO:0007669"/>
    <property type="project" value="UniProtKB-SubCell"/>
</dbReference>
<evidence type="ECO:0000256" key="3">
    <source>
        <dbReference type="ARBA" id="ARBA00006105"/>
    </source>
</evidence>
<comment type="similarity">
    <text evidence="3">Belongs to the flavoprotein pyridine nucleotide cytochrome reductase family.</text>
</comment>
<feature type="binding site" evidence="8">
    <location>
        <position position="392"/>
    </location>
    <ligand>
        <name>FAD</name>
        <dbReference type="ChEBI" id="CHEBI:57692"/>
    </ligand>
</feature>
<gene>
    <name evidence="10" type="ORF">D6D01_10064</name>
</gene>
<dbReference type="AlphaFoldDB" id="A0A4S9JQ19"/>
<protein>
    <recommendedName>
        <fullName evidence="9">FAD-binding FR-type domain-containing protein</fullName>
    </recommendedName>
</protein>
<evidence type="ECO:0000256" key="2">
    <source>
        <dbReference type="ARBA" id="ARBA00004370"/>
    </source>
</evidence>
<dbReference type="PANTHER" id="PTHR19370:SF178">
    <property type="entry name" value="CYTOCHROME-B5 REDUCTASE"/>
    <property type="match status" value="1"/>
</dbReference>
<dbReference type="InterPro" id="IPR001834">
    <property type="entry name" value="CBR-like"/>
</dbReference>
<dbReference type="SUPFAM" id="SSF63380">
    <property type="entry name" value="Riboflavin synthase domain-like"/>
    <property type="match status" value="1"/>
</dbReference>
<evidence type="ECO:0000259" key="9">
    <source>
        <dbReference type="PROSITE" id="PS51384"/>
    </source>
</evidence>
<dbReference type="Gene3D" id="2.40.30.10">
    <property type="entry name" value="Translation factors"/>
    <property type="match status" value="1"/>
</dbReference>
<organism evidence="10 11">
    <name type="scientific">Aureobasidium pullulans</name>
    <name type="common">Black yeast</name>
    <name type="synonym">Pullularia pullulans</name>
    <dbReference type="NCBI Taxonomy" id="5580"/>
    <lineage>
        <taxon>Eukaryota</taxon>
        <taxon>Fungi</taxon>
        <taxon>Dikarya</taxon>
        <taxon>Ascomycota</taxon>
        <taxon>Pezizomycotina</taxon>
        <taxon>Dothideomycetes</taxon>
        <taxon>Dothideomycetidae</taxon>
        <taxon>Dothideales</taxon>
        <taxon>Saccotheciaceae</taxon>
        <taxon>Aureobasidium</taxon>
    </lineage>
</organism>
<dbReference type="GO" id="GO:0016491">
    <property type="term" value="F:oxidoreductase activity"/>
    <property type="evidence" value="ECO:0007669"/>
    <property type="project" value="UniProtKB-KW"/>
</dbReference>
<evidence type="ECO:0000313" key="10">
    <source>
        <dbReference type="EMBL" id="THY04826.1"/>
    </source>
</evidence>
<dbReference type="Pfam" id="PF00970">
    <property type="entry name" value="FAD_binding_6"/>
    <property type="match status" value="1"/>
</dbReference>
<dbReference type="GO" id="GO:0005783">
    <property type="term" value="C:endoplasmic reticulum"/>
    <property type="evidence" value="ECO:0007669"/>
    <property type="project" value="TreeGrafter"/>
</dbReference>
<reference evidence="10 11" key="1">
    <citation type="submission" date="2018-10" db="EMBL/GenBank/DDBJ databases">
        <title>Fifty Aureobasidium pullulans genomes reveal a recombining polyextremotolerant generalist.</title>
        <authorList>
            <person name="Gostincar C."/>
            <person name="Turk M."/>
            <person name="Zajc J."/>
            <person name="Gunde-Cimerman N."/>
        </authorList>
    </citation>
    <scope>NUCLEOTIDE SEQUENCE [LARGE SCALE GENOMIC DNA]</scope>
    <source>
        <strain evidence="10 11">EXF-6604</strain>
    </source>
</reference>
<dbReference type="PRINTS" id="PR00406">
    <property type="entry name" value="CYTB5RDTASE"/>
</dbReference>
<feature type="binding site" evidence="8">
    <location>
        <position position="458"/>
    </location>
    <ligand>
        <name>FAD</name>
        <dbReference type="ChEBI" id="CHEBI:57692"/>
    </ligand>
</feature>
<dbReference type="InterPro" id="IPR008333">
    <property type="entry name" value="Cbr1-like_FAD-bd_dom"/>
</dbReference>
<dbReference type="InterPro" id="IPR017927">
    <property type="entry name" value="FAD-bd_FR_type"/>
</dbReference>
<feature type="domain" description="FAD-binding FR-type" evidence="9">
    <location>
        <begin position="293"/>
        <end position="441"/>
    </location>
</feature>
<dbReference type="Gene3D" id="3.40.50.80">
    <property type="entry name" value="Nucleotide-binding domain of ferredoxin-NADP reductase (FNR) module"/>
    <property type="match status" value="1"/>
</dbReference>
<dbReference type="PROSITE" id="PS51384">
    <property type="entry name" value="FAD_FR"/>
    <property type="match status" value="1"/>
</dbReference>
<dbReference type="InterPro" id="IPR017938">
    <property type="entry name" value="Riboflavin_synthase-like_b-brl"/>
</dbReference>
<keyword evidence="4 8" id="KW-0285">Flavoprotein</keyword>
<dbReference type="InterPro" id="IPR039261">
    <property type="entry name" value="FNR_nucleotide-bd"/>
</dbReference>
<comment type="cofactor">
    <cofactor evidence="1 8">
        <name>FAD</name>
        <dbReference type="ChEBI" id="CHEBI:57692"/>
    </cofactor>
</comment>
<comment type="caution">
    <text evidence="10">The sequence shown here is derived from an EMBL/GenBank/DDBJ whole genome shotgun (WGS) entry which is preliminary data.</text>
</comment>
<sequence length="554" mass="62609">MDRPCQRCAKVRPSWYYLGKQHDDRSHCFATLSYPSEYASRVSVSAFSTVPGRLLTHMMFDGLQLPRLEANVEDGDNDEPEDLSLSKYFQLTLKSLSPVDRAINFDPNWLTASSSMDLARDCPSLKRLSLPVSEVRMTPSDLACFFFRNIRSDKVRLDLGKPLEKMLRLIVLSALTNGGCLEVLVIRYNGEDSIRIEAARLERLCESTRVLFPNLEVAELDLFAQAVPWEGCTTLRVSSHSSRDKPSILNIAKTSQLRVLEIMGHRDNRDPDSSVLARSMFFPHANDTSEADAEALFSRLTALENLSISIWSQTFPDYLLQSMSHCCESHGSMVFQGWVTLRYLSGQNAPLFRNFKQVSKSSFSAYHLRRLCWVFQLANISLSVGIMTIILYTPVSNDHDLGRLELLIRLYLDGQLSRYLGKVQVGDDVEVRGSKGGMRYWKGMSEYPGMVSGGTEITPLYERFRAICENKTDDTEISLLYANRSEPDVMMRQQLKTFAKQSNGRLRLGGGRGHVNREVLQKWMPTVAADTKILLCGPPPMVDAVKNSCSLFCW</sequence>
<evidence type="ECO:0000256" key="7">
    <source>
        <dbReference type="ARBA" id="ARBA00023136"/>
    </source>
</evidence>
<evidence type="ECO:0000256" key="4">
    <source>
        <dbReference type="ARBA" id="ARBA00022630"/>
    </source>
</evidence>
<dbReference type="SUPFAM" id="SSF52343">
    <property type="entry name" value="Ferredoxin reductase-like, C-terminal NADP-linked domain"/>
    <property type="match status" value="1"/>
</dbReference>
<accession>A0A4S9JQ19</accession>
<evidence type="ECO:0000256" key="1">
    <source>
        <dbReference type="ARBA" id="ARBA00001974"/>
    </source>
</evidence>
<comment type="subcellular location">
    <subcellularLocation>
        <location evidence="2">Membrane</location>
    </subcellularLocation>
</comment>
<feature type="binding site" evidence="8">
    <location>
        <position position="417"/>
    </location>
    <ligand>
        <name>FAD</name>
        <dbReference type="ChEBI" id="CHEBI:57692"/>
    </ligand>
</feature>
<feature type="binding site" evidence="8">
    <location>
        <position position="407"/>
    </location>
    <ligand>
        <name>FAD</name>
        <dbReference type="ChEBI" id="CHEBI:57692"/>
    </ligand>
</feature>
<dbReference type="Pfam" id="PF00175">
    <property type="entry name" value="NAD_binding_1"/>
    <property type="match status" value="1"/>
</dbReference>
<keyword evidence="6" id="KW-0560">Oxidoreductase</keyword>
<dbReference type="Proteomes" id="UP000306584">
    <property type="component" value="Unassembled WGS sequence"/>
</dbReference>
<evidence type="ECO:0000313" key="11">
    <source>
        <dbReference type="Proteomes" id="UP000306584"/>
    </source>
</evidence>
<evidence type="ECO:0000256" key="6">
    <source>
        <dbReference type="ARBA" id="ARBA00023002"/>
    </source>
</evidence>
<keyword evidence="5 8" id="KW-0274">FAD</keyword>
<dbReference type="EMBL" id="QZBD01000820">
    <property type="protein sequence ID" value="THY04826.1"/>
    <property type="molecule type" value="Genomic_DNA"/>
</dbReference>
<evidence type="ECO:0000256" key="5">
    <source>
        <dbReference type="ARBA" id="ARBA00022827"/>
    </source>
</evidence>